<dbReference type="AlphaFoldDB" id="A0A2M4CBN2"/>
<name>A0A2M4CBN2_9DIPT</name>
<evidence type="ECO:0000313" key="2">
    <source>
        <dbReference type="EMBL" id="MBW62358.1"/>
    </source>
</evidence>
<proteinExistence type="predicted"/>
<protein>
    <submittedName>
        <fullName evidence="2">Putative secreted protein</fullName>
    </submittedName>
</protein>
<accession>A0A2M4CBN2</accession>
<dbReference type="EMBL" id="GGFJ01013217">
    <property type="protein sequence ID" value="MBW62358.1"/>
    <property type="molecule type" value="Transcribed_RNA"/>
</dbReference>
<organism evidence="2">
    <name type="scientific">Anopheles marajoara</name>
    <dbReference type="NCBI Taxonomy" id="58244"/>
    <lineage>
        <taxon>Eukaryota</taxon>
        <taxon>Metazoa</taxon>
        <taxon>Ecdysozoa</taxon>
        <taxon>Arthropoda</taxon>
        <taxon>Hexapoda</taxon>
        <taxon>Insecta</taxon>
        <taxon>Pterygota</taxon>
        <taxon>Neoptera</taxon>
        <taxon>Endopterygota</taxon>
        <taxon>Diptera</taxon>
        <taxon>Nematocera</taxon>
        <taxon>Culicoidea</taxon>
        <taxon>Culicidae</taxon>
        <taxon>Anophelinae</taxon>
        <taxon>Anopheles</taxon>
    </lineage>
</organism>
<reference evidence="2" key="1">
    <citation type="submission" date="2018-01" db="EMBL/GenBank/DDBJ databases">
        <title>An insight into the sialome of Amazonian anophelines.</title>
        <authorList>
            <person name="Ribeiro J.M."/>
            <person name="Scarpassa V."/>
            <person name="Calvo E."/>
        </authorList>
    </citation>
    <scope>NUCLEOTIDE SEQUENCE</scope>
    <source>
        <tissue evidence="2">Salivary glands</tissue>
    </source>
</reference>
<feature type="signal peptide" evidence="1">
    <location>
        <begin position="1"/>
        <end position="25"/>
    </location>
</feature>
<keyword evidence="1" id="KW-0732">Signal</keyword>
<evidence type="ECO:0000256" key="1">
    <source>
        <dbReference type="SAM" id="SignalP"/>
    </source>
</evidence>
<feature type="chain" id="PRO_5014663077" evidence="1">
    <location>
        <begin position="26"/>
        <end position="85"/>
    </location>
</feature>
<sequence length="85" mass="9624">MKVKIEAGPPKWCMVFMMRLAWVLSIPLRRIFYAASSNIENYDNITHILGAYGHVSSQSVAQQIKMDLNCGSLAHWLQINLSKST</sequence>